<feature type="region of interest" description="Disordered" evidence="1">
    <location>
        <begin position="1"/>
        <end position="35"/>
    </location>
</feature>
<accession>A0A1G4KG18</accession>
<dbReference type="STRING" id="1230905.A0A1G4KG18"/>
<gene>
    <name evidence="3" type="ORF">LAMI_0H08328G</name>
</gene>
<organism evidence="3 4">
    <name type="scientific">Lachancea mirantina</name>
    <dbReference type="NCBI Taxonomy" id="1230905"/>
    <lineage>
        <taxon>Eukaryota</taxon>
        <taxon>Fungi</taxon>
        <taxon>Dikarya</taxon>
        <taxon>Ascomycota</taxon>
        <taxon>Saccharomycotina</taxon>
        <taxon>Saccharomycetes</taxon>
        <taxon>Saccharomycetales</taxon>
        <taxon>Saccharomycetaceae</taxon>
        <taxon>Lachancea</taxon>
    </lineage>
</organism>
<feature type="region of interest" description="Disordered" evidence="1">
    <location>
        <begin position="383"/>
        <end position="487"/>
    </location>
</feature>
<evidence type="ECO:0000259" key="2">
    <source>
        <dbReference type="SMART" id="SM01272"/>
    </source>
</evidence>
<dbReference type="AlphaFoldDB" id="A0A1G4KG18"/>
<feature type="compositionally biased region" description="Low complexity" evidence="1">
    <location>
        <begin position="443"/>
        <end position="460"/>
    </location>
</feature>
<evidence type="ECO:0000256" key="1">
    <source>
        <dbReference type="SAM" id="MobiDB-lite"/>
    </source>
</evidence>
<dbReference type="GO" id="GO:0003729">
    <property type="term" value="F:mRNA binding"/>
    <property type="evidence" value="ECO:0007669"/>
    <property type="project" value="TreeGrafter"/>
</dbReference>
<dbReference type="Proteomes" id="UP000191024">
    <property type="component" value="Chromosome H"/>
</dbReference>
<dbReference type="EMBL" id="LT598468">
    <property type="protein sequence ID" value="SCV03460.1"/>
    <property type="molecule type" value="Genomic_DNA"/>
</dbReference>
<dbReference type="InterPro" id="IPR045117">
    <property type="entry name" value="ATXN2-like"/>
</dbReference>
<keyword evidence="4" id="KW-1185">Reference proteome</keyword>
<dbReference type="OrthoDB" id="2275718at2759"/>
<feature type="compositionally biased region" description="Basic residues" evidence="1">
    <location>
        <begin position="1"/>
        <end position="10"/>
    </location>
</feature>
<dbReference type="GO" id="GO:0010494">
    <property type="term" value="C:cytoplasmic stress granule"/>
    <property type="evidence" value="ECO:0007669"/>
    <property type="project" value="TreeGrafter"/>
</dbReference>
<reference evidence="4" key="1">
    <citation type="submission" date="2016-03" db="EMBL/GenBank/DDBJ databases">
        <authorList>
            <person name="Devillers H."/>
        </authorList>
    </citation>
    <scope>NUCLEOTIDE SEQUENCE [LARGE SCALE GENOMIC DNA]</scope>
</reference>
<feature type="compositionally biased region" description="Gly residues" evidence="1">
    <location>
        <begin position="16"/>
        <end position="25"/>
    </location>
</feature>
<feature type="domain" description="LsmAD" evidence="2">
    <location>
        <begin position="208"/>
        <end position="280"/>
    </location>
</feature>
<dbReference type="Pfam" id="PF06741">
    <property type="entry name" value="LsmAD"/>
    <property type="match status" value="1"/>
</dbReference>
<evidence type="ECO:0000313" key="4">
    <source>
        <dbReference type="Proteomes" id="UP000191024"/>
    </source>
</evidence>
<feature type="region of interest" description="Disordered" evidence="1">
    <location>
        <begin position="290"/>
        <end position="360"/>
    </location>
</feature>
<feature type="compositionally biased region" description="Low complexity" evidence="1">
    <location>
        <begin position="317"/>
        <end position="335"/>
    </location>
</feature>
<feature type="compositionally biased region" description="Basic and acidic residues" evidence="1">
    <location>
        <begin position="351"/>
        <end position="360"/>
    </location>
</feature>
<dbReference type="Pfam" id="PF14438">
    <property type="entry name" value="SM-ATX"/>
    <property type="match status" value="1"/>
</dbReference>
<sequence length="688" mass="75087">MRGNFSHKRRENGDVSTGGGNGNGRSSGPSGTAFFESEDTAKSFDNRLNYLLVNGLGSEVEVTVLSGVRYGGVLVGCNPENSNGIDVVLQCPRIVDASFEPDEADVIAATLKDKLVIKAEDVAELKFNGVKMNQEDKIHKPVGDADAKDVRVDSAEFKTDRDISGGVRGKERELQRWVPEDHETFAVGEELEDSAAPWNQFAVNEQKFGIKSTFDEHLYTTKVNKEDPNFAQRLKEADRIAREIESQGGSGNVHLAEERGIVVDDSGLDEEDKYSGVDRRGDELLASLKSSAKKTAPAPKKYLPPTLRNMPHHNDPAIISSVTSTGGSSSGSATVDRAEPSKKVSQTTKNNKNERNNRLEEFKEFSENFKIPYDMPEEVKSLLKKPEESQTSLKVNPSLPPKPVSQHAAQSTATSTSTQSKKSRNAKPPTPSQTKVELRKGSSRLSSQTQSPVSSPSSSRYATIARRRNANTTSFFGSKPPTADRPKKDLAKNFNFFLKSKEAFESTQDGKNQVVAVFFIERPYSTAPTWFSNVDHSYKALFPDERTAIQKSQMKLQQRNMSAMAAAGAPHMMGYPAMMMGMPMAPGGSHSPFVGAPGGAGGMYMPFQPQPSMYHPMMQMAPAGAEDVMSGGSSPSPASPHGTPMFAGASPHQMANPYGYMGSMQFQPMNSGFRQNYHGGRRHRGHDR</sequence>
<dbReference type="PANTHER" id="PTHR12854:SF7">
    <property type="entry name" value="ATAXIN-2 HOMOLOG"/>
    <property type="match status" value="1"/>
</dbReference>
<dbReference type="InterPro" id="IPR009604">
    <property type="entry name" value="LsmAD_domain"/>
</dbReference>
<evidence type="ECO:0000313" key="3">
    <source>
        <dbReference type="EMBL" id="SCV03460.1"/>
    </source>
</evidence>
<feature type="compositionally biased region" description="Low complexity" evidence="1">
    <location>
        <begin position="405"/>
        <end position="420"/>
    </location>
</feature>
<proteinExistence type="predicted"/>
<feature type="compositionally biased region" description="Low complexity" evidence="1">
    <location>
        <begin position="290"/>
        <end position="307"/>
    </location>
</feature>
<dbReference type="SMART" id="SM01272">
    <property type="entry name" value="LsmAD"/>
    <property type="match status" value="1"/>
</dbReference>
<dbReference type="PANTHER" id="PTHR12854">
    <property type="entry name" value="ATAXIN 2-RELATED"/>
    <property type="match status" value="1"/>
</dbReference>
<dbReference type="GO" id="GO:0034063">
    <property type="term" value="P:stress granule assembly"/>
    <property type="evidence" value="ECO:0007669"/>
    <property type="project" value="TreeGrafter"/>
</dbReference>
<protein>
    <submittedName>
        <fullName evidence="3">LAMI_0H08328g1_1</fullName>
    </submittedName>
</protein>
<name>A0A1G4KG18_9SACH</name>
<dbReference type="InterPro" id="IPR025852">
    <property type="entry name" value="SM_dom_ATX"/>
</dbReference>